<dbReference type="GO" id="GO:1900376">
    <property type="term" value="P:regulation of secondary metabolite biosynthetic process"/>
    <property type="evidence" value="ECO:0007669"/>
    <property type="project" value="TreeGrafter"/>
</dbReference>
<feature type="binding site" evidence="9">
    <location>
        <position position="136"/>
    </location>
    <ligand>
        <name>Zn(2+)</name>
        <dbReference type="ChEBI" id="CHEBI:29105"/>
    </ligand>
</feature>
<dbReference type="GO" id="GO:0003700">
    <property type="term" value="F:DNA-binding transcription factor activity"/>
    <property type="evidence" value="ECO:0007669"/>
    <property type="project" value="InterPro"/>
</dbReference>
<dbReference type="InterPro" id="IPR043135">
    <property type="entry name" value="Fur_C"/>
</dbReference>
<dbReference type="Gene3D" id="1.10.10.10">
    <property type="entry name" value="Winged helix-like DNA-binding domain superfamily/Winged helix DNA-binding domain"/>
    <property type="match status" value="1"/>
</dbReference>
<comment type="cofactor">
    <cofactor evidence="9">
        <name>Zn(2+)</name>
        <dbReference type="ChEBI" id="CHEBI:29105"/>
    </cofactor>
    <text evidence="9">Binds 1 zinc ion per subunit.</text>
</comment>
<dbReference type="OrthoDB" id="8659436at2"/>
<dbReference type="Proteomes" id="UP000288669">
    <property type="component" value="Unassembled WGS sequence"/>
</dbReference>
<keyword evidence="9" id="KW-0479">Metal-binding</keyword>
<comment type="cofactor">
    <cofactor evidence="10">
        <name>Mn(2+)</name>
        <dbReference type="ChEBI" id="CHEBI:29035"/>
    </cofactor>
    <cofactor evidence="10">
        <name>Fe(2+)</name>
        <dbReference type="ChEBI" id="CHEBI:29033"/>
    </cofactor>
    <text evidence="10">Binds 1 Mn(2+) or Fe(2+) ion per subunit.</text>
</comment>
<dbReference type="GO" id="GO:0045892">
    <property type="term" value="P:negative regulation of DNA-templated transcription"/>
    <property type="evidence" value="ECO:0007669"/>
    <property type="project" value="TreeGrafter"/>
</dbReference>
<evidence type="ECO:0000256" key="10">
    <source>
        <dbReference type="PIRSR" id="PIRSR602481-2"/>
    </source>
</evidence>
<evidence type="ECO:0000256" key="6">
    <source>
        <dbReference type="ARBA" id="ARBA00023015"/>
    </source>
</evidence>
<dbReference type="GO" id="GO:0008270">
    <property type="term" value="F:zinc ion binding"/>
    <property type="evidence" value="ECO:0007669"/>
    <property type="project" value="TreeGrafter"/>
</dbReference>
<dbReference type="Gene3D" id="3.30.1490.190">
    <property type="match status" value="1"/>
</dbReference>
<dbReference type="InterPro" id="IPR002481">
    <property type="entry name" value="FUR"/>
</dbReference>
<dbReference type="AlphaFoldDB" id="A0A430AIV2"/>
<feature type="binding site" evidence="9">
    <location>
        <position position="99"/>
    </location>
    <ligand>
        <name>Zn(2+)</name>
        <dbReference type="ChEBI" id="CHEBI:29105"/>
    </ligand>
</feature>
<dbReference type="PANTHER" id="PTHR33202">
    <property type="entry name" value="ZINC UPTAKE REGULATION PROTEIN"/>
    <property type="match status" value="1"/>
</dbReference>
<organism evidence="11 12">
    <name type="scientific">Vagococcus entomophilus</name>
    <dbReference type="NCBI Taxonomy" id="1160095"/>
    <lineage>
        <taxon>Bacteria</taxon>
        <taxon>Bacillati</taxon>
        <taxon>Bacillota</taxon>
        <taxon>Bacilli</taxon>
        <taxon>Lactobacillales</taxon>
        <taxon>Enterococcaceae</taxon>
        <taxon>Vagococcus</taxon>
    </lineage>
</organism>
<comment type="subcellular location">
    <subcellularLocation>
        <location evidence="1">Cytoplasm</location>
    </subcellularLocation>
</comment>
<keyword evidence="7" id="KW-0238">DNA-binding</keyword>
<keyword evidence="12" id="KW-1185">Reference proteome</keyword>
<evidence type="ECO:0000256" key="1">
    <source>
        <dbReference type="ARBA" id="ARBA00004496"/>
    </source>
</evidence>
<dbReference type="CDD" id="cd07153">
    <property type="entry name" value="Fur_like"/>
    <property type="match status" value="1"/>
</dbReference>
<dbReference type="PANTHER" id="PTHR33202:SF1">
    <property type="entry name" value="FERRIC UPTAKE REGULATION PROTEIN"/>
    <property type="match status" value="1"/>
</dbReference>
<dbReference type="InterPro" id="IPR036390">
    <property type="entry name" value="WH_DNA-bd_sf"/>
</dbReference>
<dbReference type="GO" id="GO:0000976">
    <property type="term" value="F:transcription cis-regulatory region binding"/>
    <property type="evidence" value="ECO:0007669"/>
    <property type="project" value="TreeGrafter"/>
</dbReference>
<evidence type="ECO:0000256" key="4">
    <source>
        <dbReference type="ARBA" id="ARBA00022491"/>
    </source>
</evidence>
<keyword evidence="5 9" id="KW-0862">Zinc</keyword>
<evidence type="ECO:0000256" key="3">
    <source>
        <dbReference type="ARBA" id="ARBA00022490"/>
    </source>
</evidence>
<comment type="similarity">
    <text evidence="2">Belongs to the Fur family.</text>
</comment>
<feature type="binding site" evidence="10">
    <location>
        <position position="93"/>
    </location>
    <ligand>
        <name>Fe cation</name>
        <dbReference type="ChEBI" id="CHEBI:24875"/>
    </ligand>
</feature>
<evidence type="ECO:0000313" key="11">
    <source>
        <dbReference type="EMBL" id="RSU08015.1"/>
    </source>
</evidence>
<dbReference type="GO" id="GO:0005737">
    <property type="term" value="C:cytoplasm"/>
    <property type="evidence" value="ECO:0007669"/>
    <property type="project" value="UniProtKB-SubCell"/>
</dbReference>
<name>A0A430AIV2_9ENTE</name>
<keyword evidence="8" id="KW-0804">Transcription</keyword>
<protein>
    <submittedName>
        <fullName evidence="11">Transcriptional repressor</fullName>
    </submittedName>
</protein>
<feature type="binding site" evidence="10">
    <location>
        <position position="128"/>
    </location>
    <ligand>
        <name>Fe cation</name>
        <dbReference type="ChEBI" id="CHEBI:24875"/>
    </ligand>
</feature>
<sequence length="140" mass="16337">MGAHVAAAIDKMKKNGYKHTKKREELLTFFARKNRYVSAKDAYDFMAKNYPGISFDTIYRNLHDFVALDILESTDLNGEKKFRFHCCHGEIGHHHHFICTVCGATREIHMCPMDFFEEQLADCEIEGHRFEIYGKCENCH</sequence>
<dbReference type="Pfam" id="PF01475">
    <property type="entry name" value="FUR"/>
    <property type="match status" value="1"/>
</dbReference>
<evidence type="ECO:0000313" key="12">
    <source>
        <dbReference type="Proteomes" id="UP000288669"/>
    </source>
</evidence>
<evidence type="ECO:0000256" key="2">
    <source>
        <dbReference type="ARBA" id="ARBA00007957"/>
    </source>
</evidence>
<proteinExistence type="inferred from homology"/>
<dbReference type="EMBL" id="NGJZ01000001">
    <property type="protein sequence ID" value="RSU08015.1"/>
    <property type="molecule type" value="Genomic_DNA"/>
</dbReference>
<feature type="binding site" evidence="9">
    <location>
        <position position="139"/>
    </location>
    <ligand>
        <name>Zn(2+)</name>
        <dbReference type="ChEBI" id="CHEBI:29105"/>
    </ligand>
</feature>
<comment type="caution">
    <text evidence="11">The sequence shown here is derived from an EMBL/GenBank/DDBJ whole genome shotgun (WGS) entry which is preliminary data.</text>
</comment>
<keyword evidence="6" id="KW-0805">Transcription regulation</keyword>
<keyword evidence="3" id="KW-0963">Cytoplasm</keyword>
<accession>A0A430AIV2</accession>
<gene>
    <name evidence="11" type="ORF">CBF30_01885</name>
</gene>
<evidence type="ECO:0000256" key="7">
    <source>
        <dbReference type="ARBA" id="ARBA00023125"/>
    </source>
</evidence>
<dbReference type="SUPFAM" id="SSF46785">
    <property type="entry name" value="Winged helix' DNA-binding domain"/>
    <property type="match status" value="1"/>
</dbReference>
<evidence type="ECO:0000256" key="8">
    <source>
        <dbReference type="ARBA" id="ARBA00023163"/>
    </source>
</evidence>
<evidence type="ECO:0000256" key="5">
    <source>
        <dbReference type="ARBA" id="ARBA00022833"/>
    </source>
</evidence>
<feature type="binding site" evidence="9">
    <location>
        <position position="102"/>
    </location>
    <ligand>
        <name>Zn(2+)</name>
        <dbReference type="ChEBI" id="CHEBI:29105"/>
    </ligand>
</feature>
<evidence type="ECO:0000256" key="9">
    <source>
        <dbReference type="PIRSR" id="PIRSR602481-1"/>
    </source>
</evidence>
<keyword evidence="10" id="KW-0408">Iron</keyword>
<reference evidence="11 12" key="1">
    <citation type="submission" date="2017-05" db="EMBL/GenBank/DDBJ databases">
        <title>Vagococcus spp. assemblies.</title>
        <authorList>
            <person name="Gulvik C.A."/>
        </authorList>
    </citation>
    <scope>NUCLEOTIDE SEQUENCE [LARGE SCALE GENOMIC DNA]</scope>
    <source>
        <strain evidence="11 12">DSM 24756</strain>
    </source>
</reference>
<keyword evidence="4" id="KW-0678">Repressor</keyword>
<dbReference type="InterPro" id="IPR036388">
    <property type="entry name" value="WH-like_DNA-bd_sf"/>
</dbReference>
<dbReference type="RefSeq" id="WP_126823732.1">
    <property type="nucleotide sequence ID" value="NZ_JBHLWU010000001.1"/>
</dbReference>